<protein>
    <submittedName>
        <fullName evidence="2">Uncharacterized protein</fullName>
    </submittedName>
</protein>
<evidence type="ECO:0000256" key="1">
    <source>
        <dbReference type="SAM" id="MobiDB-lite"/>
    </source>
</evidence>
<sequence length="78" mass="9075">MWAIVLRGGTGGHNRPAQGHRPQPQRRDLKTSNRKGTHKETDAHHEPTHPQNDPHRNRPSGIARPDRHGLRRRRLDHR</sequence>
<evidence type="ECO:0000313" key="3">
    <source>
        <dbReference type="Proteomes" id="UP000299290"/>
    </source>
</evidence>
<feature type="compositionally biased region" description="Basic residues" evidence="1">
    <location>
        <begin position="69"/>
        <end position="78"/>
    </location>
</feature>
<feature type="region of interest" description="Disordered" evidence="1">
    <location>
        <begin position="1"/>
        <end position="78"/>
    </location>
</feature>
<feature type="compositionally biased region" description="Basic and acidic residues" evidence="1">
    <location>
        <begin position="38"/>
        <end position="56"/>
    </location>
</feature>
<proteinExistence type="predicted"/>
<accession>A0A4D4K5J8</accession>
<keyword evidence="3" id="KW-1185">Reference proteome</keyword>
<comment type="caution">
    <text evidence="2">The sequence shown here is derived from an EMBL/GenBank/DDBJ whole genome shotgun (WGS) entry which is preliminary data.</text>
</comment>
<dbReference type="Proteomes" id="UP000299290">
    <property type="component" value="Unassembled WGS sequence"/>
</dbReference>
<reference evidence="2 3" key="1">
    <citation type="journal article" date="2020" name="Int. J. Syst. Evol. Microbiol.">
        <title>Reclassification of Streptomyces castelarensis and Streptomyces sporoclivatus as later heterotypic synonyms of Streptomyces antimycoticus.</title>
        <authorList>
            <person name="Komaki H."/>
            <person name="Tamura T."/>
        </authorList>
    </citation>
    <scope>NUCLEOTIDE SEQUENCE [LARGE SCALE GENOMIC DNA]</scope>
    <source>
        <strain evidence="2 3">NBRC 12839</strain>
    </source>
</reference>
<name>A0A4D4K5J8_9ACTN</name>
<gene>
    <name evidence="2" type="ORF">SANT12839_027600</name>
</gene>
<organism evidence="2 3">
    <name type="scientific">Streptomyces antimycoticus</name>
    <dbReference type="NCBI Taxonomy" id="68175"/>
    <lineage>
        <taxon>Bacteria</taxon>
        <taxon>Bacillati</taxon>
        <taxon>Actinomycetota</taxon>
        <taxon>Actinomycetes</taxon>
        <taxon>Kitasatosporales</taxon>
        <taxon>Streptomycetaceae</taxon>
        <taxon>Streptomyces</taxon>
        <taxon>Streptomyces violaceusniger group</taxon>
    </lineage>
</organism>
<dbReference type="EMBL" id="BJHV01000001">
    <property type="protein sequence ID" value="GDY41878.1"/>
    <property type="molecule type" value="Genomic_DNA"/>
</dbReference>
<dbReference type="AlphaFoldDB" id="A0A4D4K5J8"/>
<evidence type="ECO:0000313" key="2">
    <source>
        <dbReference type="EMBL" id="GDY41878.1"/>
    </source>
</evidence>